<dbReference type="SMART" id="SM00342">
    <property type="entry name" value="HTH_ARAC"/>
    <property type="match status" value="1"/>
</dbReference>
<dbReference type="Pfam" id="PF12833">
    <property type="entry name" value="HTH_18"/>
    <property type="match status" value="1"/>
</dbReference>
<keyword evidence="4" id="KW-1133">Transmembrane helix</keyword>
<keyword evidence="1" id="KW-0805">Transcription regulation</keyword>
<evidence type="ECO:0000256" key="4">
    <source>
        <dbReference type="SAM" id="Phobius"/>
    </source>
</evidence>
<reference evidence="6" key="1">
    <citation type="submission" date="2021-03" db="EMBL/GenBank/DDBJ databases">
        <title>Fibrella sp. HMF5335 genome sequencing and assembly.</title>
        <authorList>
            <person name="Kang H."/>
            <person name="Kim H."/>
            <person name="Bae S."/>
            <person name="Joh K."/>
        </authorList>
    </citation>
    <scope>NUCLEOTIDE SEQUENCE</scope>
    <source>
        <strain evidence="6">HMF5335</strain>
    </source>
</reference>
<evidence type="ECO:0000313" key="6">
    <source>
        <dbReference type="EMBL" id="MBO0938627.1"/>
    </source>
</evidence>
<dbReference type="InterPro" id="IPR018060">
    <property type="entry name" value="HTH_AraC"/>
</dbReference>
<evidence type="ECO:0000256" key="3">
    <source>
        <dbReference type="ARBA" id="ARBA00023163"/>
    </source>
</evidence>
<feature type="transmembrane region" description="Helical" evidence="4">
    <location>
        <begin position="100"/>
        <end position="120"/>
    </location>
</feature>
<dbReference type="InterPro" id="IPR020449">
    <property type="entry name" value="Tscrpt_reg_AraC-type_HTH"/>
</dbReference>
<keyword evidence="3" id="KW-0804">Transcription</keyword>
<keyword evidence="7" id="KW-1185">Reference proteome</keyword>
<evidence type="ECO:0000313" key="7">
    <source>
        <dbReference type="Proteomes" id="UP000664034"/>
    </source>
</evidence>
<dbReference type="GO" id="GO:0003700">
    <property type="term" value="F:DNA-binding transcription factor activity"/>
    <property type="evidence" value="ECO:0007669"/>
    <property type="project" value="InterPro"/>
</dbReference>
<dbReference type="PANTHER" id="PTHR43280:SF29">
    <property type="entry name" value="ARAC-FAMILY TRANSCRIPTIONAL REGULATOR"/>
    <property type="match status" value="1"/>
</dbReference>
<dbReference type="PANTHER" id="PTHR43280">
    <property type="entry name" value="ARAC-FAMILY TRANSCRIPTIONAL REGULATOR"/>
    <property type="match status" value="1"/>
</dbReference>
<dbReference type="Proteomes" id="UP000664034">
    <property type="component" value="Unassembled WGS sequence"/>
</dbReference>
<evidence type="ECO:0000256" key="2">
    <source>
        <dbReference type="ARBA" id="ARBA00023125"/>
    </source>
</evidence>
<gene>
    <name evidence="6" type="ORF">J2I47_18895</name>
</gene>
<feature type="transmembrane region" description="Helical" evidence="4">
    <location>
        <begin position="208"/>
        <end position="225"/>
    </location>
</feature>
<dbReference type="Gene3D" id="1.10.10.60">
    <property type="entry name" value="Homeodomain-like"/>
    <property type="match status" value="2"/>
</dbReference>
<keyword evidence="4" id="KW-0472">Membrane</keyword>
<feature type="transmembrane region" description="Helical" evidence="4">
    <location>
        <begin position="67"/>
        <end position="88"/>
    </location>
</feature>
<evidence type="ECO:0000259" key="5">
    <source>
        <dbReference type="PROSITE" id="PS01124"/>
    </source>
</evidence>
<sequence>MHTVPPITYIEALGGFQGLFLLLVWLRSPNQRSWAGRFLALLVAAACTLLFWMALHDARWLAYVPDLIGLGPAIPFLFGPLLFGYLKAVVGPTFRWRRVYWLHSLPYWLVLPGHIPFYAKPFAEKQAFVSDHYTHPHLDWWGQLPVVHFVAYLPAVFSLINQHDTALKTYYSVTETLRLAWLRQLIIALGLCYGLFYLTYAVQGLHPAGNLLTFAITGLVYLIGYRQLRNPGLFNLREPTETLTDVPEVPGLLPKPPGKKYGKSELPADKSQAYAGQLETLMRQQQPYRNGQLTLPQLASKLSIAPHALSQVLNQTLNVTFYDYINGYRVDAVKQLLADARNQHLTLLALALDAGFESKAAFNNAFKKHTGLTPSQYRTQLRTGQEQGQ</sequence>
<organism evidence="6 7">
    <name type="scientific">Fibrella rubiginis</name>
    <dbReference type="NCBI Taxonomy" id="2817060"/>
    <lineage>
        <taxon>Bacteria</taxon>
        <taxon>Pseudomonadati</taxon>
        <taxon>Bacteroidota</taxon>
        <taxon>Cytophagia</taxon>
        <taxon>Cytophagales</taxon>
        <taxon>Spirosomataceae</taxon>
        <taxon>Fibrella</taxon>
    </lineage>
</organism>
<dbReference type="SUPFAM" id="SSF46689">
    <property type="entry name" value="Homeodomain-like"/>
    <property type="match status" value="1"/>
</dbReference>
<feature type="transmembrane region" description="Helical" evidence="4">
    <location>
        <begin position="6"/>
        <end position="26"/>
    </location>
</feature>
<evidence type="ECO:0000256" key="1">
    <source>
        <dbReference type="ARBA" id="ARBA00023015"/>
    </source>
</evidence>
<dbReference type="InterPro" id="IPR018062">
    <property type="entry name" value="HTH_AraC-typ_CS"/>
</dbReference>
<dbReference type="PROSITE" id="PS00041">
    <property type="entry name" value="HTH_ARAC_FAMILY_1"/>
    <property type="match status" value="1"/>
</dbReference>
<feature type="transmembrane region" description="Helical" evidence="4">
    <location>
        <begin position="140"/>
        <end position="160"/>
    </location>
</feature>
<dbReference type="GO" id="GO:0043565">
    <property type="term" value="F:sequence-specific DNA binding"/>
    <property type="evidence" value="ECO:0007669"/>
    <property type="project" value="InterPro"/>
</dbReference>
<feature type="domain" description="HTH araC/xylS-type" evidence="5">
    <location>
        <begin position="276"/>
        <end position="380"/>
    </location>
</feature>
<dbReference type="InterPro" id="IPR009057">
    <property type="entry name" value="Homeodomain-like_sf"/>
</dbReference>
<protein>
    <submittedName>
        <fullName evidence="6">Helix-turn-helix transcriptional regulator</fullName>
    </submittedName>
</protein>
<dbReference type="PRINTS" id="PR00032">
    <property type="entry name" value="HTHARAC"/>
</dbReference>
<accession>A0A939GLI6</accession>
<comment type="caution">
    <text evidence="6">The sequence shown here is derived from an EMBL/GenBank/DDBJ whole genome shotgun (WGS) entry which is preliminary data.</text>
</comment>
<dbReference type="EMBL" id="JAFMYV010000010">
    <property type="protein sequence ID" value="MBO0938627.1"/>
    <property type="molecule type" value="Genomic_DNA"/>
</dbReference>
<dbReference type="RefSeq" id="WP_207366161.1">
    <property type="nucleotide sequence ID" value="NZ_JAFMYV010000010.1"/>
</dbReference>
<dbReference type="PROSITE" id="PS01124">
    <property type="entry name" value="HTH_ARAC_FAMILY_2"/>
    <property type="match status" value="1"/>
</dbReference>
<feature type="transmembrane region" description="Helical" evidence="4">
    <location>
        <begin position="38"/>
        <end position="55"/>
    </location>
</feature>
<keyword evidence="4" id="KW-0812">Transmembrane</keyword>
<dbReference type="AlphaFoldDB" id="A0A939GLI6"/>
<proteinExistence type="predicted"/>
<feature type="transmembrane region" description="Helical" evidence="4">
    <location>
        <begin position="181"/>
        <end position="202"/>
    </location>
</feature>
<keyword evidence="2" id="KW-0238">DNA-binding</keyword>
<name>A0A939GLI6_9BACT</name>